<dbReference type="Pfam" id="PF14907">
    <property type="entry name" value="NTP_transf_5"/>
    <property type="match status" value="1"/>
</dbReference>
<dbReference type="Proteomes" id="UP000075806">
    <property type="component" value="Unassembled WGS sequence"/>
</dbReference>
<comment type="caution">
    <text evidence="1">The sequence shown here is derived from an EMBL/GenBank/DDBJ whole genome shotgun (WGS) entry which is preliminary data.</text>
</comment>
<proteinExistence type="predicted"/>
<dbReference type="InterPro" id="IPR039498">
    <property type="entry name" value="NTP_transf_5"/>
</dbReference>
<organism evidence="1 2">
    <name type="scientific">Alkalihalobacillus trypoxylicola</name>
    <dbReference type="NCBI Taxonomy" id="519424"/>
    <lineage>
        <taxon>Bacteria</taxon>
        <taxon>Bacillati</taxon>
        <taxon>Bacillota</taxon>
        <taxon>Bacilli</taxon>
        <taxon>Bacillales</taxon>
        <taxon>Bacillaceae</taxon>
        <taxon>Alkalihalobacillus</taxon>
    </lineage>
</organism>
<dbReference type="EMBL" id="LTAO01000036">
    <property type="protein sequence ID" value="KYG27647.1"/>
    <property type="molecule type" value="Genomic_DNA"/>
</dbReference>
<keyword evidence="2" id="KW-1185">Reference proteome</keyword>
<sequence>MNLTLNKSSLSKELLYMINLLIDSQKHSYVNLNWNEFLAYAMHHRVYPLLHSKMKERTESIPEHVRHSIFLDYKQNVFQMLRLSAEMNHINEILVKQKINSLFLKGPVLAEELYGDLSLRTSSDIDLLIPLKDLKIAEKLLIDSGYEKEDYIQTVLNDWRWRHHHVTYFHPTKKIKVELHWRLHPGPGKEQKFEQLWERRRKSQNIGSAIYLLGREDLFLFLTVHGARHGWSRLRWLLDIHYLLEQELDWKILLDIFKTYSNPHIGGQVFILLSQLFHTKITNEMKPFISKKAIKLADEALYYQVNRVHLHTIPLPIEVANYHKMHVVRLRSFKQAALYYLSTLHPFPEDAQTLPLPTSLHFLYFPLRPFLWIWRKSRKLVLS</sequence>
<evidence type="ECO:0000313" key="1">
    <source>
        <dbReference type="EMBL" id="KYG27647.1"/>
    </source>
</evidence>
<accession>A0A161P692</accession>
<reference evidence="1" key="1">
    <citation type="submission" date="2016-02" db="EMBL/GenBank/DDBJ databases">
        <title>Genome sequence of Bacillus trypoxylicola KCTC 13244(T).</title>
        <authorList>
            <person name="Jeong H."/>
            <person name="Park S.-H."/>
            <person name="Choi S.-K."/>
        </authorList>
    </citation>
    <scope>NUCLEOTIDE SEQUENCE [LARGE SCALE GENOMIC DNA]</scope>
    <source>
        <strain evidence="1">KCTC 13244</strain>
    </source>
</reference>
<dbReference type="STRING" id="519424.AZF04_10670"/>
<gene>
    <name evidence="1" type="ORF">AZF04_10670</name>
</gene>
<protein>
    <submittedName>
        <fullName evidence="1">Renal dipeptidase</fullName>
    </submittedName>
</protein>
<name>A0A161P692_9BACI</name>
<dbReference type="AlphaFoldDB" id="A0A161P692"/>
<evidence type="ECO:0000313" key="2">
    <source>
        <dbReference type="Proteomes" id="UP000075806"/>
    </source>
</evidence>